<dbReference type="KEGG" id="tli:Tlie_1514"/>
<dbReference type="Pfam" id="PF10865">
    <property type="entry name" value="DUF2703"/>
    <property type="match status" value="1"/>
</dbReference>
<dbReference type="InterPro" id="IPR021219">
    <property type="entry name" value="DUF2703"/>
</dbReference>
<evidence type="ECO:0000313" key="2">
    <source>
        <dbReference type="Proteomes" id="UP000005868"/>
    </source>
</evidence>
<sequence>MNKIIIRHYSATAPRCQPVDQTIDTLQKVVSEMNPKLENIGFNLELELIRDDKCKVEDINKVTLSCQEMDFEETPLEEIIGVPVDMELCPCQEGSGECRALVVEGKAFQSLPPGLILDGILRVAFSALEQLGGGCGHSCDGCHGCGG</sequence>
<organism evidence="1 2">
    <name type="scientific">Thermovirga lienii (strain ATCC BAA-1197 / DSM 17291 / Cas60314)</name>
    <dbReference type="NCBI Taxonomy" id="580340"/>
    <lineage>
        <taxon>Bacteria</taxon>
        <taxon>Thermotogati</taxon>
        <taxon>Synergistota</taxon>
        <taxon>Synergistia</taxon>
        <taxon>Synergistales</taxon>
        <taxon>Thermovirgaceae</taxon>
        <taxon>Thermovirga</taxon>
    </lineage>
</organism>
<dbReference type="EMBL" id="CP003096">
    <property type="protein sequence ID" value="AER67237.1"/>
    <property type="molecule type" value="Genomic_DNA"/>
</dbReference>
<dbReference type="AlphaFoldDB" id="G7V7C1"/>
<name>G7V7C1_THELD</name>
<proteinExistence type="predicted"/>
<gene>
    <name evidence="1" type="ordered locus">Tlie_1514</name>
</gene>
<dbReference type="OrthoDB" id="5019at2"/>
<dbReference type="HOGENOM" id="CLU_129727_0_0_0"/>
<protein>
    <recommendedName>
        <fullName evidence="3">DUF2703 domain-containing protein</fullName>
    </recommendedName>
</protein>
<dbReference type="STRING" id="580340.Tlie_1514"/>
<reference evidence="2" key="1">
    <citation type="submission" date="2011-10" db="EMBL/GenBank/DDBJ databases">
        <title>The complete genome of chromosome of Thermovirga lienii DSM 17291.</title>
        <authorList>
            <consortium name="US DOE Joint Genome Institute (JGI-PGF)"/>
            <person name="Lucas S."/>
            <person name="Copeland A."/>
            <person name="Lapidus A."/>
            <person name="Glavina del Rio T."/>
            <person name="Dalin E."/>
            <person name="Tice H."/>
            <person name="Bruce D."/>
            <person name="Goodwin L."/>
            <person name="Pitluck S."/>
            <person name="Peters L."/>
            <person name="Mikhailova N."/>
            <person name="Saunders E."/>
            <person name="Kyrpides N."/>
            <person name="Mavromatis K."/>
            <person name="Ivanova N."/>
            <person name="Last F.I."/>
            <person name="Brettin T."/>
            <person name="Detter J.C."/>
            <person name="Han C."/>
            <person name="Larimer F."/>
            <person name="Land M."/>
            <person name="Hauser L."/>
            <person name="Markowitz V."/>
            <person name="Cheng J.-F."/>
            <person name="Hugenholtz P."/>
            <person name="Woyke T."/>
            <person name="Wu D."/>
            <person name="Spring S."/>
            <person name="Schroeder M."/>
            <person name="Brambilla E.-M."/>
            <person name="Klenk H.-P."/>
            <person name="Eisen J.A."/>
        </authorList>
    </citation>
    <scope>NUCLEOTIDE SEQUENCE [LARGE SCALE GENOMIC DNA]</scope>
    <source>
        <strain evidence="2">ATCC BAA-1197 / DSM 17291 / Cas60314</strain>
    </source>
</reference>
<evidence type="ECO:0008006" key="3">
    <source>
        <dbReference type="Google" id="ProtNLM"/>
    </source>
</evidence>
<accession>G7V7C1</accession>
<dbReference type="eggNOG" id="ENOG5032YQI">
    <property type="taxonomic scope" value="Bacteria"/>
</dbReference>
<keyword evidence="2" id="KW-1185">Reference proteome</keyword>
<evidence type="ECO:0000313" key="1">
    <source>
        <dbReference type="EMBL" id="AER67237.1"/>
    </source>
</evidence>
<reference evidence="1 2" key="2">
    <citation type="journal article" date="2012" name="Stand. Genomic Sci.">
        <title>Genome sequence of the moderately thermophilic, amino-acid-degrading and sulfur-reducing bacterium Thermovirga lienii type strain (Cas60314(T)).</title>
        <authorList>
            <person name="Goker M."/>
            <person name="Saunders E."/>
            <person name="Lapidus A."/>
            <person name="Nolan M."/>
            <person name="Lucas S."/>
            <person name="Hammon N."/>
            <person name="Deshpande S."/>
            <person name="Cheng J.F."/>
            <person name="Han C."/>
            <person name="Tapia R."/>
            <person name="Goodwin L.A."/>
            <person name="Pitluck S."/>
            <person name="Liolios K."/>
            <person name="Mavromatis K."/>
            <person name="Pagani I."/>
            <person name="Ivanova N."/>
            <person name="Mikhailova N."/>
            <person name="Pati A."/>
            <person name="Chen A."/>
            <person name="Palaniappan K."/>
            <person name="Land M."/>
            <person name="Chang Y.J."/>
            <person name="Jeffries C.D."/>
            <person name="Brambilla E.M."/>
            <person name="Rohde M."/>
            <person name="Spring S."/>
            <person name="Detter J.C."/>
            <person name="Woyke T."/>
            <person name="Bristow J."/>
            <person name="Eisen J.A."/>
            <person name="Markowitz V."/>
            <person name="Hugenholtz P."/>
            <person name="Kyrpides N.C."/>
            <person name="Klenk H.P."/>
        </authorList>
    </citation>
    <scope>NUCLEOTIDE SEQUENCE [LARGE SCALE GENOMIC DNA]</scope>
    <source>
        <strain evidence="2">ATCC BAA-1197 / DSM 17291 / Cas60314</strain>
    </source>
</reference>
<dbReference type="Proteomes" id="UP000005868">
    <property type="component" value="Chromosome"/>
</dbReference>